<reference evidence="2 3" key="1">
    <citation type="submission" date="2016-10" db="EMBL/GenBank/DDBJ databases">
        <authorList>
            <person name="de Groot N.N."/>
        </authorList>
    </citation>
    <scope>NUCLEOTIDE SEQUENCE [LARGE SCALE GENOMIC DNA]</scope>
    <source>
        <strain evidence="2 3">DSM 26915</strain>
    </source>
</reference>
<dbReference type="CDD" id="cd03674">
    <property type="entry name" value="NUDIX_Hydrolase"/>
    <property type="match status" value="1"/>
</dbReference>
<keyword evidence="3" id="KW-1185">Reference proteome</keyword>
<dbReference type="PANTHER" id="PTHR43736">
    <property type="entry name" value="ADP-RIBOSE PYROPHOSPHATASE"/>
    <property type="match status" value="1"/>
</dbReference>
<dbReference type="GO" id="GO:0003824">
    <property type="term" value="F:catalytic activity"/>
    <property type="evidence" value="ECO:0007669"/>
    <property type="project" value="UniProtKB-ARBA"/>
</dbReference>
<dbReference type="InterPro" id="IPR000086">
    <property type="entry name" value="NUDIX_hydrolase_dom"/>
</dbReference>
<evidence type="ECO:0000313" key="2">
    <source>
        <dbReference type="EMBL" id="SEF88259.1"/>
    </source>
</evidence>
<dbReference type="InterPro" id="IPR015797">
    <property type="entry name" value="NUDIX_hydrolase-like_dom_sf"/>
</dbReference>
<proteinExistence type="predicted"/>
<dbReference type="PANTHER" id="PTHR43736:SF1">
    <property type="entry name" value="DIHYDRONEOPTERIN TRIPHOSPHATE DIPHOSPHATASE"/>
    <property type="match status" value="1"/>
</dbReference>
<dbReference type="Pfam" id="PF00293">
    <property type="entry name" value="NUDIX"/>
    <property type="match status" value="1"/>
</dbReference>
<dbReference type="PROSITE" id="PS51462">
    <property type="entry name" value="NUDIX"/>
    <property type="match status" value="1"/>
</dbReference>
<evidence type="ECO:0000313" key="3">
    <source>
        <dbReference type="Proteomes" id="UP000236752"/>
    </source>
</evidence>
<dbReference type="Proteomes" id="UP000236752">
    <property type="component" value="Unassembled WGS sequence"/>
</dbReference>
<dbReference type="RefSeq" id="WP_234994689.1">
    <property type="nucleotide sequence ID" value="NZ_FNUZ01000002.1"/>
</dbReference>
<evidence type="ECO:0000259" key="1">
    <source>
        <dbReference type="PROSITE" id="PS51462"/>
    </source>
</evidence>
<organism evidence="2 3">
    <name type="scientific">Thalassococcus halodurans</name>
    <dbReference type="NCBI Taxonomy" id="373675"/>
    <lineage>
        <taxon>Bacteria</taxon>
        <taxon>Pseudomonadati</taxon>
        <taxon>Pseudomonadota</taxon>
        <taxon>Alphaproteobacteria</taxon>
        <taxon>Rhodobacterales</taxon>
        <taxon>Roseobacteraceae</taxon>
        <taxon>Thalassococcus</taxon>
    </lineage>
</organism>
<dbReference type="SUPFAM" id="SSF55811">
    <property type="entry name" value="Nudix"/>
    <property type="match status" value="1"/>
</dbReference>
<protein>
    <submittedName>
        <fullName evidence="2">8-oxo-dGTP pyrophosphatase MutT, NUDIX family</fullName>
    </submittedName>
</protein>
<sequence length="186" mass="20302">MTFKAAELELPIIGGFIPLDQRSATAALATKNLLENSGLAAFDRSHLPGHMTASAFVVSHDQSHVLLMHHRKLDRWLQPGGHCDGDTDFKAVALKELSEETGLADVHLISDRPCDVDVHTIPARGDMPAHDHHDVRFLFVADMKSPLLPNSEAIDVRWISLCELEQYTNAPSVLIVRALASLASSG</sequence>
<dbReference type="AlphaFoldDB" id="A0A1H5VLU9"/>
<accession>A0A1H5VLU9</accession>
<dbReference type="EMBL" id="FNUZ01000002">
    <property type="protein sequence ID" value="SEF88259.1"/>
    <property type="molecule type" value="Genomic_DNA"/>
</dbReference>
<dbReference type="Gene3D" id="3.90.79.10">
    <property type="entry name" value="Nucleoside Triphosphate Pyrophosphohydrolase"/>
    <property type="match status" value="1"/>
</dbReference>
<gene>
    <name evidence="2" type="ORF">SAMN04488045_1099</name>
</gene>
<feature type="domain" description="Nudix hydrolase" evidence="1">
    <location>
        <begin position="48"/>
        <end position="181"/>
    </location>
</feature>
<name>A0A1H5VLU9_9RHOB</name>